<dbReference type="AlphaFoldDB" id="R7AZS5"/>
<dbReference type="Gene3D" id="3.40.50.2000">
    <property type="entry name" value="Glycogen Phosphorylase B"/>
    <property type="match status" value="1"/>
</dbReference>
<organism evidence="1 2">
    <name type="scientific">Bacteroides pectinophilus CAG:437</name>
    <dbReference type="NCBI Taxonomy" id="1263051"/>
    <lineage>
        <taxon>Bacteria</taxon>
        <taxon>Bacillati</taxon>
        <taxon>Bacillota</taxon>
        <taxon>Clostridia</taxon>
        <taxon>Eubacteriales</taxon>
    </lineage>
</organism>
<gene>
    <name evidence="1" type="ORF">BN656_00802</name>
</gene>
<evidence type="ECO:0000313" key="2">
    <source>
        <dbReference type="Proteomes" id="UP000018141"/>
    </source>
</evidence>
<sequence>MDFLEILNEVIKDNSSSNQEELKKIFFNMTQDEKSNALNDLKSCMDGDYAGEIYLLSYLIYILRDESIIKMMYDVMESNDIDPVSALNCIHQIGSFAFSNSINNGGGSENFLRDNDIYIKMVDKICSNISGGMLEYMPYEKRNRNKVIITSRALLSELHAPTMIICNLYNYLQKLGYEVIVLVGYMGKLQKEKKNEIYYITVDNNLTEETQLFQTDHFGLHINVCNISFSAENFYQELDMAVNYVRINNPEFIIDVGGENIIADVCSKFTTVCSYPCVGTPVHSAAPVVIRCFHCEGEKEDVYNSYLTSAQRVFELVTGNELSSTGDVMGEMNSLKKENDKFIILVVGNRLDSEVSEEFVGILDVVLSAEPQVFVEFIGECNGLKDRISKKDNKERYIFHGYARNLQEAMSVGDLFVNPPRTGGGTAATIALKNRTPIVTLDNCDVALRGDGFVCESLEQYPELVKRYIHDEEFMREQQNYCAKQNKLRTKVDSVGNVKKFCEEIREYILLMEGKMHEVNTI</sequence>
<comment type="caution">
    <text evidence="1">The sequence shown here is derived from an EMBL/GenBank/DDBJ whole genome shotgun (WGS) entry which is preliminary data.</text>
</comment>
<proteinExistence type="predicted"/>
<name>R7AZS5_9FIRM</name>
<dbReference type="Proteomes" id="UP000018141">
    <property type="component" value="Unassembled WGS sequence"/>
</dbReference>
<reference evidence="1" key="1">
    <citation type="submission" date="2012-11" db="EMBL/GenBank/DDBJ databases">
        <title>Dependencies among metagenomic species, viruses, plasmids and units of genetic variation.</title>
        <authorList>
            <person name="Nielsen H.B."/>
            <person name="Almeida M."/>
            <person name="Juncker A.S."/>
            <person name="Rasmussen S."/>
            <person name="Li J."/>
            <person name="Sunagawa S."/>
            <person name="Plichta D."/>
            <person name="Gautier L."/>
            <person name="Le Chatelier E."/>
            <person name="Peletier E."/>
            <person name="Bonde I."/>
            <person name="Nielsen T."/>
            <person name="Manichanh C."/>
            <person name="Arumugam M."/>
            <person name="Batto J."/>
            <person name="Santos M.B.Q.D."/>
            <person name="Blom N."/>
            <person name="Borruel N."/>
            <person name="Burgdorf K.S."/>
            <person name="Boumezbeur F."/>
            <person name="Casellas F."/>
            <person name="Dore J."/>
            <person name="Guarner F."/>
            <person name="Hansen T."/>
            <person name="Hildebrand F."/>
            <person name="Kaas R.S."/>
            <person name="Kennedy S."/>
            <person name="Kristiansen K."/>
            <person name="Kultima J.R."/>
            <person name="Leonard P."/>
            <person name="Levenez F."/>
            <person name="Lund O."/>
            <person name="Moumen B."/>
            <person name="Le Paslier D."/>
            <person name="Pons N."/>
            <person name="Pedersen O."/>
            <person name="Prifti E."/>
            <person name="Qin J."/>
            <person name="Raes J."/>
            <person name="Tap J."/>
            <person name="Tims S."/>
            <person name="Ussery D.W."/>
            <person name="Yamada T."/>
            <person name="MetaHit consortium"/>
            <person name="Renault P."/>
            <person name="Sicheritz-Ponten T."/>
            <person name="Bork P."/>
            <person name="Wang J."/>
            <person name="Brunak S."/>
            <person name="Ehrlich S.D."/>
        </authorList>
    </citation>
    <scope>NUCLEOTIDE SEQUENCE [LARGE SCALE GENOMIC DNA]</scope>
</reference>
<protein>
    <submittedName>
        <fullName evidence="1">Uncharacterized protein</fullName>
    </submittedName>
</protein>
<dbReference type="SUPFAM" id="SSF53756">
    <property type="entry name" value="UDP-Glycosyltransferase/glycogen phosphorylase"/>
    <property type="match status" value="1"/>
</dbReference>
<dbReference type="EMBL" id="CBHH010000026">
    <property type="protein sequence ID" value="CDD56167.1"/>
    <property type="molecule type" value="Genomic_DNA"/>
</dbReference>
<accession>R7AZS5</accession>
<evidence type="ECO:0000313" key="1">
    <source>
        <dbReference type="EMBL" id="CDD56167.1"/>
    </source>
</evidence>